<proteinExistence type="predicted"/>
<keyword evidence="2" id="KW-1185">Reference proteome</keyword>
<evidence type="ECO:0000313" key="2">
    <source>
        <dbReference type="Proteomes" id="UP000660675"/>
    </source>
</evidence>
<protein>
    <submittedName>
        <fullName evidence="1">Uncharacterized protein</fullName>
    </submittedName>
</protein>
<name>A0ABQ2VT61_9ACTN</name>
<dbReference type="EMBL" id="BMTF01000001">
    <property type="protein sequence ID" value="GGV74768.1"/>
    <property type="molecule type" value="Genomic_DNA"/>
</dbReference>
<comment type="caution">
    <text evidence="1">The sequence shown here is derived from an EMBL/GenBank/DDBJ whole genome shotgun (WGS) entry which is preliminary data.</text>
</comment>
<evidence type="ECO:0000313" key="1">
    <source>
        <dbReference type="EMBL" id="GGV74768.1"/>
    </source>
</evidence>
<sequence length="117" mass="12247">MRQRRKVRTGCRLPSVMTMSHPQSYEILLVPRFVEDTTDAEDTADAAEPGGAVRSAVVSATGETGASGYPRYSGEGIVADIDPATHSVEALLVDGAELALGLSARIKEKDTGADAEG</sequence>
<reference evidence="2" key="1">
    <citation type="journal article" date="2019" name="Int. J. Syst. Evol. Microbiol.">
        <title>The Global Catalogue of Microorganisms (GCM) 10K type strain sequencing project: providing services to taxonomists for standard genome sequencing and annotation.</title>
        <authorList>
            <consortium name="The Broad Institute Genomics Platform"/>
            <consortium name="The Broad Institute Genome Sequencing Center for Infectious Disease"/>
            <person name="Wu L."/>
            <person name="Ma J."/>
        </authorList>
    </citation>
    <scope>NUCLEOTIDE SEQUENCE [LARGE SCALE GENOMIC DNA]</scope>
    <source>
        <strain evidence="2">JCM 4376</strain>
    </source>
</reference>
<organism evidence="1 2">
    <name type="scientific">Streptomyces gelaticus</name>
    <dbReference type="NCBI Taxonomy" id="285446"/>
    <lineage>
        <taxon>Bacteria</taxon>
        <taxon>Bacillati</taxon>
        <taxon>Actinomycetota</taxon>
        <taxon>Actinomycetes</taxon>
        <taxon>Kitasatosporales</taxon>
        <taxon>Streptomycetaceae</taxon>
        <taxon>Streptomyces</taxon>
    </lineage>
</organism>
<gene>
    <name evidence="1" type="ORF">GCM10015535_04030</name>
</gene>
<accession>A0ABQ2VT61</accession>
<dbReference type="Proteomes" id="UP000660675">
    <property type="component" value="Unassembled WGS sequence"/>
</dbReference>